<dbReference type="InterPro" id="IPR013249">
    <property type="entry name" value="RNA_pol_sigma70_r4_t2"/>
</dbReference>
<evidence type="ECO:0000259" key="4">
    <source>
        <dbReference type="Pfam" id="PF08281"/>
    </source>
</evidence>
<keyword evidence="3" id="KW-0804">Transcription</keyword>
<evidence type="ECO:0000313" key="6">
    <source>
        <dbReference type="Proteomes" id="UP000476064"/>
    </source>
</evidence>
<dbReference type="SUPFAM" id="SSF88659">
    <property type="entry name" value="Sigma3 and sigma4 domains of RNA polymerase sigma factors"/>
    <property type="match status" value="1"/>
</dbReference>
<dbReference type="InterPro" id="IPR013324">
    <property type="entry name" value="RNA_pol_sigma_r3/r4-like"/>
</dbReference>
<feature type="domain" description="RNA polymerase sigma factor 70 region 4 type 2" evidence="4">
    <location>
        <begin position="20"/>
        <end position="71"/>
    </location>
</feature>
<sequence length="87" mass="9575">MGGGRPSAEAAYWSAGAENDIWSAVLRLPRIFREIIILHAHEELSYKELADVLGITEGTVKSRLHRARTKLAKLMKEAGSDVETDLG</sequence>
<dbReference type="Pfam" id="PF08281">
    <property type="entry name" value="Sigma70_r4_2"/>
    <property type="match status" value="1"/>
</dbReference>
<proteinExistence type="predicted"/>
<accession>A0A6C0G8Q0</accession>
<dbReference type="KEGG" id="plyc:GXP70_25810"/>
<dbReference type="GO" id="GO:0016987">
    <property type="term" value="F:sigma factor activity"/>
    <property type="evidence" value="ECO:0007669"/>
    <property type="project" value="UniProtKB-KW"/>
</dbReference>
<keyword evidence="1" id="KW-0805">Transcription regulation</keyword>
<dbReference type="EMBL" id="CP048209">
    <property type="protein sequence ID" value="QHT64130.1"/>
    <property type="molecule type" value="Genomic_DNA"/>
</dbReference>
<dbReference type="CDD" id="cd06171">
    <property type="entry name" value="Sigma70_r4"/>
    <property type="match status" value="1"/>
</dbReference>
<protein>
    <submittedName>
        <fullName evidence="5">Sigma-70 family RNA polymerase sigma factor</fullName>
    </submittedName>
</protein>
<dbReference type="GO" id="GO:0006352">
    <property type="term" value="P:DNA-templated transcription initiation"/>
    <property type="evidence" value="ECO:0007669"/>
    <property type="project" value="InterPro"/>
</dbReference>
<reference evidence="5 6" key="1">
    <citation type="submission" date="2020-01" db="EMBL/GenBank/DDBJ databases">
        <title>Paenibacillus sp. nov., isolated from tomato rhizosphere.</title>
        <authorList>
            <person name="Weon H.-Y."/>
            <person name="Lee S.A."/>
        </authorList>
    </citation>
    <scope>NUCLEOTIDE SEQUENCE [LARGE SCALE GENOMIC DNA]</scope>
    <source>
        <strain evidence="5 6">12200R-189</strain>
    </source>
</reference>
<dbReference type="Proteomes" id="UP000476064">
    <property type="component" value="Chromosome"/>
</dbReference>
<dbReference type="InterPro" id="IPR039425">
    <property type="entry name" value="RNA_pol_sigma-70-like"/>
</dbReference>
<dbReference type="PANTHER" id="PTHR43133">
    <property type="entry name" value="RNA POLYMERASE ECF-TYPE SIGMA FACTO"/>
    <property type="match status" value="1"/>
</dbReference>
<dbReference type="PANTHER" id="PTHR43133:SF46">
    <property type="entry name" value="RNA POLYMERASE SIGMA-70 FACTOR ECF SUBFAMILY"/>
    <property type="match status" value="1"/>
</dbReference>
<keyword evidence="6" id="KW-1185">Reference proteome</keyword>
<evidence type="ECO:0000256" key="3">
    <source>
        <dbReference type="ARBA" id="ARBA00023163"/>
    </source>
</evidence>
<dbReference type="NCBIfam" id="TIGR02937">
    <property type="entry name" value="sigma70-ECF"/>
    <property type="match status" value="1"/>
</dbReference>
<keyword evidence="2" id="KW-0731">Sigma factor</keyword>
<evidence type="ECO:0000313" key="5">
    <source>
        <dbReference type="EMBL" id="QHT64130.1"/>
    </source>
</evidence>
<evidence type="ECO:0000256" key="1">
    <source>
        <dbReference type="ARBA" id="ARBA00023015"/>
    </source>
</evidence>
<evidence type="ECO:0000256" key="2">
    <source>
        <dbReference type="ARBA" id="ARBA00023082"/>
    </source>
</evidence>
<name>A0A6C0G8Q0_9BACL</name>
<dbReference type="InterPro" id="IPR036388">
    <property type="entry name" value="WH-like_DNA-bd_sf"/>
</dbReference>
<dbReference type="GO" id="GO:0003677">
    <property type="term" value="F:DNA binding"/>
    <property type="evidence" value="ECO:0007669"/>
    <property type="project" value="InterPro"/>
</dbReference>
<organism evidence="5 6">
    <name type="scientific">Paenibacillus lycopersici</name>
    <dbReference type="NCBI Taxonomy" id="2704462"/>
    <lineage>
        <taxon>Bacteria</taxon>
        <taxon>Bacillati</taxon>
        <taxon>Bacillota</taxon>
        <taxon>Bacilli</taxon>
        <taxon>Bacillales</taxon>
        <taxon>Paenibacillaceae</taxon>
        <taxon>Paenibacillus</taxon>
    </lineage>
</organism>
<dbReference type="Gene3D" id="1.10.10.10">
    <property type="entry name" value="Winged helix-like DNA-binding domain superfamily/Winged helix DNA-binding domain"/>
    <property type="match status" value="1"/>
</dbReference>
<dbReference type="AlphaFoldDB" id="A0A6C0G8Q0"/>
<gene>
    <name evidence="5" type="ORF">GXP70_25810</name>
</gene>
<dbReference type="InterPro" id="IPR014284">
    <property type="entry name" value="RNA_pol_sigma-70_dom"/>
</dbReference>